<comment type="subcellular location">
    <subcellularLocation>
        <location evidence="1 11">Cell outer membrane</location>
        <topology evidence="1 11">Multi-pass membrane protein</topology>
    </subcellularLocation>
</comment>
<keyword evidence="3 11" id="KW-1134">Transmembrane beta strand</keyword>
<sequence>MAGAAMAMALSAAVPVHAQEGQVQPVSVDMPAPGEIIVTAQRRAQALQTVPIAITAIQSDTLQSQGVTSLANLAAIAPSLNVVAYPNSSDTLAFAMRGQGNNDPGQITRDGGVGVYIDGFYIARPQGALLDLGEPERIEVLRGPQGTLYGRNTTGGAVNIITRQPTGEWGGSASLSFGSRNLVRALGSVDLPSFGNLAIKGTISYKSKDGWVKNPGAQLNFGEFGQIAGRIAAEWKPVDDFTVRYAFDLGRVRSTPPYYVNPALVGAIPGYSADRDRTYAPLDLDYSVTKFVDHQLTLEYQLSDAVLLRSLSAYRGTRATQDVNYGVAQSTPFFPLTVESQHYYRTKQYTQEFQLIGDITSRLDFTGGLYYFKESGYHPFDTTLGYLLFGAEQLTQTVIHAKSESYAAYAQSTWTPPVFDDRIKLTVGGRYTRDLRDASRDRTINGALVDDNITNSQRFNNFSPMANLAVQWTPQMMTYFRFSKAYKAGGSSELSKDFTQTFGPEKITAYEVGLKSQLFDRLLTFNVAAFLNKFDDLQIIFGADPVDTSIIASANAGKAEIKGVEIDATLQPSPDLSLRASYGYLKSDLKQVVALPGTIFDPAVNPSSPFNVGDNVAGYFTLPYVPKHSLTLSGDWTFLRAGDNAFAVHGAYTYQSAVFTSAGAGPLVPGHELYTNQATRNVNARLTWTRPIPAGKQLRVSLFAENLFNNRRRSDFTIGVGGTAFDGFQSFTTPYNEPRTIGGEVRVEF</sequence>
<gene>
    <name evidence="16" type="ORF">L288_08665</name>
</gene>
<proteinExistence type="inferred from homology"/>
<keyword evidence="5 11" id="KW-0812">Transmembrane</keyword>
<evidence type="ECO:0000313" key="17">
    <source>
        <dbReference type="Proteomes" id="UP000015525"/>
    </source>
</evidence>
<evidence type="ECO:0000313" key="16">
    <source>
        <dbReference type="EMBL" id="EQB08086.1"/>
    </source>
</evidence>
<keyword evidence="13" id="KW-0732">Signal</keyword>
<keyword evidence="8 12" id="KW-0798">TonB box</keyword>
<dbReference type="Proteomes" id="UP000015525">
    <property type="component" value="Unassembled WGS sequence"/>
</dbReference>
<dbReference type="CDD" id="cd01347">
    <property type="entry name" value="ligand_gated_channel"/>
    <property type="match status" value="1"/>
</dbReference>
<name>T0GVS9_9SPHN</name>
<feature type="domain" description="TonB-dependent receptor-like beta-barrel" evidence="14">
    <location>
        <begin position="244"/>
        <end position="707"/>
    </location>
</feature>
<dbReference type="Pfam" id="PF00593">
    <property type="entry name" value="TonB_dep_Rec_b-barrel"/>
    <property type="match status" value="1"/>
</dbReference>
<evidence type="ECO:0000256" key="8">
    <source>
        <dbReference type="ARBA" id="ARBA00023077"/>
    </source>
</evidence>
<organism evidence="16 17">
    <name type="scientific">Sphingobium quisquiliarum P25</name>
    <dbReference type="NCBI Taxonomy" id="1329909"/>
    <lineage>
        <taxon>Bacteria</taxon>
        <taxon>Pseudomonadati</taxon>
        <taxon>Pseudomonadota</taxon>
        <taxon>Alphaproteobacteria</taxon>
        <taxon>Sphingomonadales</taxon>
        <taxon>Sphingomonadaceae</taxon>
        <taxon>Sphingobium</taxon>
    </lineage>
</organism>
<evidence type="ECO:0000256" key="4">
    <source>
        <dbReference type="ARBA" id="ARBA00022496"/>
    </source>
</evidence>
<dbReference type="AlphaFoldDB" id="T0GVS9"/>
<evidence type="ECO:0000256" key="1">
    <source>
        <dbReference type="ARBA" id="ARBA00004571"/>
    </source>
</evidence>
<feature type="chain" id="PRO_5004575944" description="TonB-denpendent receptor" evidence="13">
    <location>
        <begin position="19"/>
        <end position="749"/>
    </location>
</feature>
<dbReference type="PANTHER" id="PTHR32552">
    <property type="entry name" value="FERRICHROME IRON RECEPTOR-RELATED"/>
    <property type="match status" value="1"/>
</dbReference>
<dbReference type="InterPro" id="IPR039426">
    <property type="entry name" value="TonB-dep_rcpt-like"/>
</dbReference>
<evidence type="ECO:0000256" key="2">
    <source>
        <dbReference type="ARBA" id="ARBA00022448"/>
    </source>
</evidence>
<accession>T0GVS9</accession>
<comment type="similarity">
    <text evidence="11 12">Belongs to the TonB-dependent receptor family.</text>
</comment>
<evidence type="ECO:0000256" key="3">
    <source>
        <dbReference type="ARBA" id="ARBA00022452"/>
    </source>
</evidence>
<dbReference type="InterPro" id="IPR036942">
    <property type="entry name" value="Beta-barrel_TonB_sf"/>
</dbReference>
<evidence type="ECO:0000256" key="10">
    <source>
        <dbReference type="ARBA" id="ARBA00023237"/>
    </source>
</evidence>
<evidence type="ECO:0000256" key="5">
    <source>
        <dbReference type="ARBA" id="ARBA00022692"/>
    </source>
</evidence>
<dbReference type="InterPro" id="IPR012910">
    <property type="entry name" value="Plug_dom"/>
</dbReference>
<keyword evidence="4" id="KW-0410">Iron transport</keyword>
<evidence type="ECO:0000259" key="15">
    <source>
        <dbReference type="Pfam" id="PF07715"/>
    </source>
</evidence>
<evidence type="ECO:0000256" key="13">
    <source>
        <dbReference type="SAM" id="SignalP"/>
    </source>
</evidence>
<reference evidence="16 17" key="1">
    <citation type="journal article" date="2013" name="Genome Announc.">
        <title>Draft Genome Sequence of Sphingobium quisquiliarum Strain P25T, a Novel Hexachlorocyclohexane (HCH)-Degrading Bacterium Isolated from an HCH Dumpsite.</title>
        <authorList>
            <person name="Kumar Singh A."/>
            <person name="Sangwan N."/>
            <person name="Sharma A."/>
            <person name="Gupta V."/>
            <person name="Khurana J.P."/>
            <person name="Lal R."/>
        </authorList>
    </citation>
    <scope>NUCLEOTIDE SEQUENCE [LARGE SCALE GENOMIC DNA]</scope>
    <source>
        <strain evidence="16 17">P25</strain>
    </source>
</reference>
<keyword evidence="7" id="KW-0406">Ion transport</keyword>
<evidence type="ECO:0000256" key="12">
    <source>
        <dbReference type="RuleBase" id="RU003357"/>
    </source>
</evidence>
<evidence type="ECO:0000256" key="6">
    <source>
        <dbReference type="ARBA" id="ARBA00023004"/>
    </source>
</evidence>
<feature type="domain" description="TonB-dependent receptor plug" evidence="15">
    <location>
        <begin position="47"/>
        <end position="157"/>
    </location>
</feature>
<dbReference type="PROSITE" id="PS52016">
    <property type="entry name" value="TONB_DEPENDENT_REC_3"/>
    <property type="match status" value="1"/>
</dbReference>
<dbReference type="Gene3D" id="2.40.170.20">
    <property type="entry name" value="TonB-dependent receptor, beta-barrel domain"/>
    <property type="match status" value="1"/>
</dbReference>
<dbReference type="PATRIC" id="fig|1329909.3.peg.1674"/>
<dbReference type="EMBL" id="ATHO01000071">
    <property type="protein sequence ID" value="EQB08086.1"/>
    <property type="molecule type" value="Genomic_DNA"/>
</dbReference>
<dbReference type="GO" id="GO:0009279">
    <property type="term" value="C:cell outer membrane"/>
    <property type="evidence" value="ECO:0007669"/>
    <property type="project" value="UniProtKB-SubCell"/>
</dbReference>
<keyword evidence="2 11" id="KW-0813">Transport</keyword>
<dbReference type="InterPro" id="IPR000531">
    <property type="entry name" value="Beta-barrel_TonB"/>
</dbReference>
<dbReference type="SUPFAM" id="SSF56935">
    <property type="entry name" value="Porins"/>
    <property type="match status" value="1"/>
</dbReference>
<dbReference type="Pfam" id="PF07715">
    <property type="entry name" value="Plug"/>
    <property type="match status" value="1"/>
</dbReference>
<keyword evidence="6" id="KW-0408">Iron</keyword>
<dbReference type="GO" id="GO:0006826">
    <property type="term" value="P:iron ion transport"/>
    <property type="evidence" value="ECO:0007669"/>
    <property type="project" value="UniProtKB-KW"/>
</dbReference>
<evidence type="ECO:0000256" key="11">
    <source>
        <dbReference type="PROSITE-ProRule" id="PRU01360"/>
    </source>
</evidence>
<evidence type="ECO:0000256" key="7">
    <source>
        <dbReference type="ARBA" id="ARBA00023065"/>
    </source>
</evidence>
<feature type="signal peptide" evidence="13">
    <location>
        <begin position="1"/>
        <end position="18"/>
    </location>
</feature>
<keyword evidence="17" id="KW-1185">Reference proteome</keyword>
<dbReference type="PANTHER" id="PTHR32552:SF81">
    <property type="entry name" value="TONB-DEPENDENT OUTER MEMBRANE RECEPTOR"/>
    <property type="match status" value="1"/>
</dbReference>
<protein>
    <recommendedName>
        <fullName evidence="18">TonB-denpendent receptor</fullName>
    </recommendedName>
</protein>
<evidence type="ECO:0008006" key="18">
    <source>
        <dbReference type="Google" id="ProtNLM"/>
    </source>
</evidence>
<keyword evidence="9 11" id="KW-0472">Membrane</keyword>
<evidence type="ECO:0000259" key="14">
    <source>
        <dbReference type="Pfam" id="PF00593"/>
    </source>
</evidence>
<keyword evidence="10 11" id="KW-0998">Cell outer membrane</keyword>
<evidence type="ECO:0000256" key="9">
    <source>
        <dbReference type="ARBA" id="ARBA00023136"/>
    </source>
</evidence>
<comment type="caution">
    <text evidence="16">The sequence shown here is derived from an EMBL/GenBank/DDBJ whole genome shotgun (WGS) entry which is preliminary data.</text>
</comment>